<dbReference type="Proteomes" id="UP000623067">
    <property type="component" value="Unassembled WGS sequence"/>
</dbReference>
<sequence length="219" mass="22384">MSFRFLALAAIVPACLLSAAPAAAASLQVVSGERAFTTSAFGTTGQSFTAIGTSLSSIGFQFALFNAGSAAQDYTLSIRRGDGLAGDLVYSRTFGVGAGVSSRTLTWVDIALPDVVTEAGAVYSAVISGGGNRYGIGMGPTVNIYTGVPLSGDAYAGGRALFTTVPYANCTTNRDCDLNFRLTAAGAVPEPATWGMMTAGLAMTGLAVRRRRRRAALAA</sequence>
<reference evidence="3" key="2">
    <citation type="submission" date="2020-09" db="EMBL/GenBank/DDBJ databases">
        <authorList>
            <person name="Sun Q."/>
            <person name="Zhou Y."/>
        </authorList>
    </citation>
    <scope>NUCLEOTIDE SEQUENCE</scope>
    <source>
        <strain evidence="3">CGMCC 1.15330</strain>
    </source>
</reference>
<keyword evidence="4" id="KW-1185">Reference proteome</keyword>
<dbReference type="InterPro" id="IPR013424">
    <property type="entry name" value="Ice-binding_C"/>
</dbReference>
<keyword evidence="1" id="KW-0732">Signal</keyword>
<reference evidence="3" key="1">
    <citation type="journal article" date="2014" name="Int. J. Syst. Evol. Microbiol.">
        <title>Complete genome sequence of Corynebacterium casei LMG S-19264T (=DSM 44701T), isolated from a smear-ripened cheese.</title>
        <authorList>
            <consortium name="US DOE Joint Genome Institute (JGI-PGF)"/>
            <person name="Walter F."/>
            <person name="Albersmeier A."/>
            <person name="Kalinowski J."/>
            <person name="Ruckert C."/>
        </authorList>
    </citation>
    <scope>NUCLEOTIDE SEQUENCE</scope>
    <source>
        <strain evidence="3">CGMCC 1.15330</strain>
    </source>
</reference>
<comment type="caution">
    <text evidence="3">The sequence shown here is derived from an EMBL/GenBank/DDBJ whole genome shotgun (WGS) entry which is preliminary data.</text>
</comment>
<evidence type="ECO:0000256" key="1">
    <source>
        <dbReference type="SAM" id="SignalP"/>
    </source>
</evidence>
<feature type="chain" id="PRO_5037978416" description="Ice-binding protein C-terminal domain-containing protein" evidence="1">
    <location>
        <begin position="25"/>
        <end position="219"/>
    </location>
</feature>
<dbReference type="NCBIfam" id="TIGR02595">
    <property type="entry name" value="PEP_CTERM"/>
    <property type="match status" value="1"/>
</dbReference>
<evidence type="ECO:0000259" key="2">
    <source>
        <dbReference type="Pfam" id="PF07589"/>
    </source>
</evidence>
<dbReference type="AlphaFoldDB" id="A0A916SXF8"/>
<evidence type="ECO:0000313" key="3">
    <source>
        <dbReference type="EMBL" id="GGB18692.1"/>
    </source>
</evidence>
<feature type="domain" description="Ice-binding protein C-terminal" evidence="2">
    <location>
        <begin position="187"/>
        <end position="211"/>
    </location>
</feature>
<dbReference type="Pfam" id="PF07589">
    <property type="entry name" value="PEP-CTERM"/>
    <property type="match status" value="1"/>
</dbReference>
<accession>A0A916SXF8</accession>
<evidence type="ECO:0000313" key="4">
    <source>
        <dbReference type="Proteomes" id="UP000623067"/>
    </source>
</evidence>
<dbReference type="EMBL" id="BMIH01000001">
    <property type="protein sequence ID" value="GGB18692.1"/>
    <property type="molecule type" value="Genomic_DNA"/>
</dbReference>
<feature type="signal peptide" evidence="1">
    <location>
        <begin position="1"/>
        <end position="24"/>
    </location>
</feature>
<dbReference type="RefSeq" id="WP_229664320.1">
    <property type="nucleotide sequence ID" value="NZ_BMIH01000001.1"/>
</dbReference>
<protein>
    <recommendedName>
        <fullName evidence="2">Ice-binding protein C-terminal domain-containing protein</fullName>
    </recommendedName>
</protein>
<proteinExistence type="predicted"/>
<name>A0A916SXF8_9SPHN</name>
<gene>
    <name evidence="3" type="ORF">GCM10011380_05320</name>
</gene>
<organism evidence="3 4">
    <name type="scientific">Sphingomonas metalli</name>
    <dbReference type="NCBI Taxonomy" id="1779358"/>
    <lineage>
        <taxon>Bacteria</taxon>
        <taxon>Pseudomonadati</taxon>
        <taxon>Pseudomonadota</taxon>
        <taxon>Alphaproteobacteria</taxon>
        <taxon>Sphingomonadales</taxon>
        <taxon>Sphingomonadaceae</taxon>
        <taxon>Sphingomonas</taxon>
    </lineage>
</organism>